<feature type="compositionally biased region" description="Basic and acidic residues" evidence="2">
    <location>
        <begin position="96"/>
        <end position="108"/>
    </location>
</feature>
<feature type="region of interest" description="Disordered" evidence="2">
    <location>
        <begin position="77"/>
        <end position="108"/>
    </location>
</feature>
<comment type="similarity">
    <text evidence="1">Belongs to the DDA1 family.</text>
</comment>
<evidence type="ECO:0000256" key="1">
    <source>
        <dbReference type="ARBA" id="ARBA00008042"/>
    </source>
</evidence>
<feature type="region of interest" description="Disordered" evidence="2">
    <location>
        <begin position="1"/>
        <end position="23"/>
    </location>
</feature>
<feature type="compositionally biased region" description="Polar residues" evidence="2">
    <location>
        <begin position="1"/>
        <end position="16"/>
    </location>
</feature>
<accession>A0A068V2H7</accession>
<dbReference type="Pfam" id="PF10172">
    <property type="entry name" value="DDA1"/>
    <property type="match status" value="1"/>
</dbReference>
<dbReference type="PANTHER" id="PTHR31879:SF2">
    <property type="entry name" value="DET1- AND DDB1-ASSOCIATED PROTEIN 1"/>
    <property type="match status" value="1"/>
</dbReference>
<evidence type="ECO:0000313" key="5">
    <source>
        <dbReference type="Proteomes" id="UP000295252"/>
    </source>
</evidence>
<dbReference type="PhylomeDB" id="A0A068V2H7"/>
<evidence type="ECO:0000313" key="4">
    <source>
        <dbReference type="EMBL" id="CDP15010.1"/>
    </source>
</evidence>
<dbReference type="FunCoup" id="A0A068V2H7">
    <property type="interactions" value="1439"/>
</dbReference>
<dbReference type="GO" id="GO:0032436">
    <property type="term" value="P:positive regulation of proteasomal ubiquitin-dependent protein catabolic process"/>
    <property type="evidence" value="ECO:0007669"/>
    <property type="project" value="TreeGrafter"/>
</dbReference>
<feature type="compositionally biased region" description="Basic and acidic residues" evidence="2">
    <location>
        <begin position="79"/>
        <end position="89"/>
    </location>
</feature>
<dbReference type="PROSITE" id="PS50800">
    <property type="entry name" value="SAP"/>
    <property type="match status" value="1"/>
</dbReference>
<protein>
    <recommendedName>
        <fullName evidence="3">SAP domain-containing protein</fullName>
    </recommendedName>
</protein>
<dbReference type="AlphaFoldDB" id="A0A068V2H7"/>
<dbReference type="InterPro" id="IPR036361">
    <property type="entry name" value="SAP_dom_sf"/>
</dbReference>
<name>A0A068V2H7_COFCA</name>
<dbReference type="Pfam" id="PF02037">
    <property type="entry name" value="SAP"/>
    <property type="match status" value="1"/>
</dbReference>
<evidence type="ECO:0000259" key="3">
    <source>
        <dbReference type="PROSITE" id="PS50800"/>
    </source>
</evidence>
<gene>
    <name evidence="4" type="ORF">GSCOC_T00042537001</name>
</gene>
<dbReference type="InterPro" id="IPR033575">
    <property type="entry name" value="DDA1-like"/>
</dbReference>
<dbReference type="InterPro" id="IPR003034">
    <property type="entry name" value="SAP_dom"/>
</dbReference>
<evidence type="ECO:0000256" key="2">
    <source>
        <dbReference type="SAM" id="MobiDB-lite"/>
    </source>
</evidence>
<dbReference type="OMA" id="PEDQHIQ"/>
<organism evidence="4 5">
    <name type="scientific">Coffea canephora</name>
    <name type="common">Robusta coffee</name>
    <dbReference type="NCBI Taxonomy" id="49390"/>
    <lineage>
        <taxon>Eukaryota</taxon>
        <taxon>Viridiplantae</taxon>
        <taxon>Streptophyta</taxon>
        <taxon>Embryophyta</taxon>
        <taxon>Tracheophyta</taxon>
        <taxon>Spermatophyta</taxon>
        <taxon>Magnoliopsida</taxon>
        <taxon>eudicotyledons</taxon>
        <taxon>Gunneridae</taxon>
        <taxon>Pentapetalae</taxon>
        <taxon>asterids</taxon>
        <taxon>lamiids</taxon>
        <taxon>Gentianales</taxon>
        <taxon>Rubiaceae</taxon>
        <taxon>Ixoroideae</taxon>
        <taxon>Gardenieae complex</taxon>
        <taxon>Bertiereae - Coffeeae clade</taxon>
        <taxon>Coffeeae</taxon>
        <taxon>Coffea</taxon>
    </lineage>
</organism>
<dbReference type="STRING" id="49390.A0A068V2H7"/>
<dbReference type="Gramene" id="CDP15010">
    <property type="protein sequence ID" value="CDP15010"/>
    <property type="gene ID" value="GSCOC_T00042537001"/>
</dbReference>
<dbReference type="InParanoid" id="A0A068V2H7"/>
<dbReference type="InterPro" id="IPR018276">
    <property type="entry name" value="DDA1_dom"/>
</dbReference>
<dbReference type="PANTHER" id="PTHR31879">
    <property type="entry name" value="DET1- AND DDB1-ASSOCIATED PROTEIN 1"/>
    <property type="match status" value="1"/>
</dbReference>
<proteinExistence type="inferred from homology"/>
<dbReference type="EMBL" id="HG739178">
    <property type="protein sequence ID" value="CDP15010.1"/>
    <property type="molecule type" value="Genomic_DNA"/>
</dbReference>
<dbReference type="OrthoDB" id="445357at2759"/>
<feature type="domain" description="SAP" evidence="3">
    <location>
        <begin position="135"/>
        <end position="169"/>
    </location>
</feature>
<dbReference type="Proteomes" id="UP000295252">
    <property type="component" value="Chromosome VI"/>
</dbReference>
<reference evidence="5" key="1">
    <citation type="journal article" date="2014" name="Science">
        <title>The coffee genome provides insight into the convergent evolution of caffeine biosynthesis.</title>
        <authorList>
            <person name="Denoeud F."/>
            <person name="Carretero-Paulet L."/>
            <person name="Dereeper A."/>
            <person name="Droc G."/>
            <person name="Guyot R."/>
            <person name="Pietrella M."/>
            <person name="Zheng C."/>
            <person name="Alberti A."/>
            <person name="Anthony F."/>
            <person name="Aprea G."/>
            <person name="Aury J.M."/>
            <person name="Bento P."/>
            <person name="Bernard M."/>
            <person name="Bocs S."/>
            <person name="Campa C."/>
            <person name="Cenci A."/>
            <person name="Combes M.C."/>
            <person name="Crouzillat D."/>
            <person name="Da Silva C."/>
            <person name="Daddiego L."/>
            <person name="De Bellis F."/>
            <person name="Dussert S."/>
            <person name="Garsmeur O."/>
            <person name="Gayraud T."/>
            <person name="Guignon V."/>
            <person name="Jahn K."/>
            <person name="Jamilloux V."/>
            <person name="Joet T."/>
            <person name="Labadie K."/>
            <person name="Lan T."/>
            <person name="Leclercq J."/>
            <person name="Lepelley M."/>
            <person name="Leroy T."/>
            <person name="Li L.T."/>
            <person name="Librado P."/>
            <person name="Lopez L."/>
            <person name="Munoz A."/>
            <person name="Noel B."/>
            <person name="Pallavicini A."/>
            <person name="Perrotta G."/>
            <person name="Poncet V."/>
            <person name="Pot D."/>
            <person name="Priyono X."/>
            <person name="Rigoreau M."/>
            <person name="Rouard M."/>
            <person name="Rozas J."/>
            <person name="Tranchant-Dubreuil C."/>
            <person name="VanBuren R."/>
            <person name="Zhang Q."/>
            <person name="Andrade A.C."/>
            <person name="Argout X."/>
            <person name="Bertrand B."/>
            <person name="de Kochko A."/>
            <person name="Graziosi G."/>
            <person name="Henry R.J."/>
            <person name="Jayarama X."/>
            <person name="Ming R."/>
            <person name="Nagai C."/>
            <person name="Rounsley S."/>
            <person name="Sankoff D."/>
            <person name="Giuliano G."/>
            <person name="Albert V.A."/>
            <person name="Wincker P."/>
            <person name="Lashermes P."/>
        </authorList>
    </citation>
    <scope>NUCLEOTIDE SEQUENCE [LARGE SCALE GENOMIC DNA]</scope>
    <source>
        <strain evidence="5">cv. DH200-94</strain>
    </source>
</reference>
<dbReference type="SUPFAM" id="SSF68906">
    <property type="entry name" value="SAP domain"/>
    <property type="match status" value="1"/>
</dbReference>
<dbReference type="Gene3D" id="1.10.720.30">
    <property type="entry name" value="SAP domain"/>
    <property type="match status" value="1"/>
</dbReference>
<keyword evidence="5" id="KW-1185">Reference proteome</keyword>
<dbReference type="GO" id="GO:0080008">
    <property type="term" value="C:Cul4-RING E3 ubiquitin ligase complex"/>
    <property type="evidence" value="ECO:0007669"/>
    <property type="project" value="TreeGrafter"/>
</dbReference>
<sequence>MEGSSALPSDSNNQNPMGGAAEFLSNLPSRGLFSSTVLSSNPGGMRVYICDHDTAPPAEQLIKTNQTNILIRSLMLKKQKGDSGSKDGKANASNESSRKRTADRALDSRAKRAMTISQVASRQEGSKSRLPERDLQSLTVERIRALLKERGLSLKGRKASILLLLIEIKSDSPRIQCHLHRPSLAFWLRDLFLKFRF</sequence>